<dbReference type="GeneID" id="37039570"/>
<protein>
    <recommendedName>
        <fullName evidence="4">Secreted protein</fullName>
    </recommendedName>
</protein>
<dbReference type="RefSeq" id="XP_025373322.1">
    <property type="nucleotide sequence ID" value="XM_025517700.1"/>
</dbReference>
<keyword evidence="3" id="KW-1185">Reference proteome</keyword>
<feature type="signal peptide" evidence="1">
    <location>
        <begin position="1"/>
        <end position="20"/>
    </location>
</feature>
<keyword evidence="1" id="KW-0732">Signal</keyword>
<feature type="chain" id="PRO_5016411293" description="Secreted protein" evidence="1">
    <location>
        <begin position="21"/>
        <end position="132"/>
    </location>
</feature>
<dbReference type="AlphaFoldDB" id="A0A316W8K4"/>
<gene>
    <name evidence="2" type="ORF">IE81DRAFT_85404</name>
</gene>
<name>A0A316W8K4_9BASI</name>
<evidence type="ECO:0000313" key="3">
    <source>
        <dbReference type="Proteomes" id="UP000245783"/>
    </source>
</evidence>
<evidence type="ECO:0000313" key="2">
    <source>
        <dbReference type="EMBL" id="PWN46162.1"/>
    </source>
</evidence>
<dbReference type="InParanoid" id="A0A316W8K4"/>
<evidence type="ECO:0000256" key="1">
    <source>
        <dbReference type="SAM" id="SignalP"/>
    </source>
</evidence>
<evidence type="ECO:0008006" key="4">
    <source>
        <dbReference type="Google" id="ProtNLM"/>
    </source>
</evidence>
<proteinExistence type="predicted"/>
<dbReference type="EMBL" id="KZ819352">
    <property type="protein sequence ID" value="PWN46162.1"/>
    <property type="molecule type" value="Genomic_DNA"/>
</dbReference>
<accession>A0A316W8K4</accession>
<sequence>MLAASRHAAVLISCLQLLQAVRNCTYSSSASNCSCPSTPNARVRNVVFKKKRCRQVVHVVCANTFRSRDGARRVNGGVLTRDELCLSDCAASNKHVKRFEKQQPLLYVCLCWIRTATACLRMESIRPRRARF</sequence>
<organism evidence="2 3">
    <name type="scientific">Ceraceosorus guamensis</name>
    <dbReference type="NCBI Taxonomy" id="1522189"/>
    <lineage>
        <taxon>Eukaryota</taxon>
        <taxon>Fungi</taxon>
        <taxon>Dikarya</taxon>
        <taxon>Basidiomycota</taxon>
        <taxon>Ustilaginomycotina</taxon>
        <taxon>Exobasidiomycetes</taxon>
        <taxon>Ceraceosorales</taxon>
        <taxon>Ceraceosoraceae</taxon>
        <taxon>Ceraceosorus</taxon>
    </lineage>
</organism>
<dbReference type="Proteomes" id="UP000245783">
    <property type="component" value="Unassembled WGS sequence"/>
</dbReference>
<reference evidence="2 3" key="1">
    <citation type="journal article" date="2018" name="Mol. Biol. Evol.">
        <title>Broad Genomic Sampling Reveals a Smut Pathogenic Ancestry of the Fungal Clade Ustilaginomycotina.</title>
        <authorList>
            <person name="Kijpornyongpan T."/>
            <person name="Mondo S.J."/>
            <person name="Barry K."/>
            <person name="Sandor L."/>
            <person name="Lee J."/>
            <person name="Lipzen A."/>
            <person name="Pangilinan J."/>
            <person name="LaButti K."/>
            <person name="Hainaut M."/>
            <person name="Henrissat B."/>
            <person name="Grigoriev I.V."/>
            <person name="Spatafora J.W."/>
            <person name="Aime M.C."/>
        </authorList>
    </citation>
    <scope>NUCLEOTIDE SEQUENCE [LARGE SCALE GENOMIC DNA]</scope>
    <source>
        <strain evidence="2 3">MCA 4658</strain>
    </source>
</reference>